<reference evidence="2" key="2">
    <citation type="submission" date="2020-06" db="EMBL/GenBank/DDBJ databases">
        <title>Helianthus annuus Genome sequencing and assembly Release 2.</title>
        <authorList>
            <person name="Gouzy J."/>
            <person name="Langlade N."/>
            <person name="Munos S."/>
        </authorList>
    </citation>
    <scope>NUCLEOTIDE SEQUENCE</scope>
    <source>
        <tissue evidence="2">Leaves</tissue>
    </source>
</reference>
<name>A0A9K3DIP7_HELAN</name>
<organism evidence="2 3">
    <name type="scientific">Helianthus annuus</name>
    <name type="common">Common sunflower</name>
    <dbReference type="NCBI Taxonomy" id="4232"/>
    <lineage>
        <taxon>Eukaryota</taxon>
        <taxon>Viridiplantae</taxon>
        <taxon>Streptophyta</taxon>
        <taxon>Embryophyta</taxon>
        <taxon>Tracheophyta</taxon>
        <taxon>Spermatophyta</taxon>
        <taxon>Magnoliopsida</taxon>
        <taxon>eudicotyledons</taxon>
        <taxon>Gunneridae</taxon>
        <taxon>Pentapetalae</taxon>
        <taxon>asterids</taxon>
        <taxon>campanulids</taxon>
        <taxon>Asterales</taxon>
        <taxon>Asteraceae</taxon>
        <taxon>Asteroideae</taxon>
        <taxon>Heliantheae alliance</taxon>
        <taxon>Heliantheae</taxon>
        <taxon>Helianthus</taxon>
    </lineage>
</organism>
<feature type="compositionally biased region" description="Polar residues" evidence="1">
    <location>
        <begin position="7"/>
        <end position="21"/>
    </location>
</feature>
<reference evidence="2" key="1">
    <citation type="journal article" date="2017" name="Nature">
        <title>The sunflower genome provides insights into oil metabolism, flowering and Asterid evolution.</title>
        <authorList>
            <person name="Badouin H."/>
            <person name="Gouzy J."/>
            <person name="Grassa C.J."/>
            <person name="Murat F."/>
            <person name="Staton S.E."/>
            <person name="Cottret L."/>
            <person name="Lelandais-Briere C."/>
            <person name="Owens G.L."/>
            <person name="Carrere S."/>
            <person name="Mayjonade B."/>
            <person name="Legrand L."/>
            <person name="Gill N."/>
            <person name="Kane N.C."/>
            <person name="Bowers J.E."/>
            <person name="Hubner S."/>
            <person name="Bellec A."/>
            <person name="Berard A."/>
            <person name="Berges H."/>
            <person name="Blanchet N."/>
            <person name="Boniface M.C."/>
            <person name="Brunel D."/>
            <person name="Catrice O."/>
            <person name="Chaidir N."/>
            <person name="Claudel C."/>
            <person name="Donnadieu C."/>
            <person name="Faraut T."/>
            <person name="Fievet G."/>
            <person name="Helmstetter N."/>
            <person name="King M."/>
            <person name="Knapp S.J."/>
            <person name="Lai Z."/>
            <person name="Le Paslier M.C."/>
            <person name="Lippi Y."/>
            <person name="Lorenzon L."/>
            <person name="Mandel J.R."/>
            <person name="Marage G."/>
            <person name="Marchand G."/>
            <person name="Marquand E."/>
            <person name="Bret-Mestries E."/>
            <person name="Morien E."/>
            <person name="Nambeesan S."/>
            <person name="Nguyen T."/>
            <person name="Pegot-Espagnet P."/>
            <person name="Pouilly N."/>
            <person name="Raftis F."/>
            <person name="Sallet E."/>
            <person name="Schiex T."/>
            <person name="Thomas J."/>
            <person name="Vandecasteele C."/>
            <person name="Vares D."/>
            <person name="Vear F."/>
            <person name="Vautrin S."/>
            <person name="Crespi M."/>
            <person name="Mangin B."/>
            <person name="Burke J.M."/>
            <person name="Salse J."/>
            <person name="Munos S."/>
            <person name="Vincourt P."/>
            <person name="Rieseberg L.H."/>
            <person name="Langlade N.B."/>
        </authorList>
    </citation>
    <scope>NUCLEOTIDE SEQUENCE</scope>
    <source>
        <tissue evidence="2">Leaves</tissue>
    </source>
</reference>
<evidence type="ECO:0000256" key="1">
    <source>
        <dbReference type="SAM" id="MobiDB-lite"/>
    </source>
</evidence>
<dbReference type="Gramene" id="mRNA:HanXRQr2_Chr17g0795691">
    <property type="protein sequence ID" value="CDS:HanXRQr2_Chr17g0795691.1"/>
    <property type="gene ID" value="HanXRQr2_Chr17g0795691"/>
</dbReference>
<dbReference type="AlphaFoldDB" id="A0A9K3DIP7"/>
<evidence type="ECO:0000313" key="2">
    <source>
        <dbReference type="EMBL" id="KAF5754832.1"/>
    </source>
</evidence>
<dbReference type="EMBL" id="MNCJ02000332">
    <property type="protein sequence ID" value="KAF5754832.1"/>
    <property type="molecule type" value="Genomic_DNA"/>
</dbReference>
<keyword evidence="3" id="KW-1185">Reference proteome</keyword>
<gene>
    <name evidence="2" type="ORF">HanXRQr2_Chr17g0795691</name>
</gene>
<dbReference type="Proteomes" id="UP000215914">
    <property type="component" value="Unassembled WGS sequence"/>
</dbReference>
<proteinExistence type="predicted"/>
<sequence>MIHGGILSTNTITETATPPSTDLHSRLEVNNTLNLKHALHLRFSINLHTNTPTRFLRWHHFLNPSVFNLNICIRL</sequence>
<feature type="region of interest" description="Disordered" evidence="1">
    <location>
        <begin position="1"/>
        <end position="21"/>
    </location>
</feature>
<accession>A0A9K3DIP7</accession>
<protein>
    <submittedName>
        <fullName evidence="2">Uncharacterized protein</fullName>
    </submittedName>
</protein>
<comment type="caution">
    <text evidence="2">The sequence shown here is derived from an EMBL/GenBank/DDBJ whole genome shotgun (WGS) entry which is preliminary data.</text>
</comment>
<evidence type="ECO:0000313" key="3">
    <source>
        <dbReference type="Proteomes" id="UP000215914"/>
    </source>
</evidence>